<accession>A0A4R7J1P6</accession>
<dbReference type="PANTHER" id="PTHR43580:SF2">
    <property type="entry name" value="CYTOKINE-LIKE NUCLEAR FACTOR N-PAC"/>
    <property type="match status" value="1"/>
</dbReference>
<dbReference type="InterPro" id="IPR008927">
    <property type="entry name" value="6-PGluconate_DH-like_C_sf"/>
</dbReference>
<dbReference type="InterPro" id="IPR036291">
    <property type="entry name" value="NAD(P)-bd_dom_sf"/>
</dbReference>
<dbReference type="Gene3D" id="3.40.50.720">
    <property type="entry name" value="NAD(P)-binding Rossmann-like Domain"/>
    <property type="match status" value="1"/>
</dbReference>
<evidence type="ECO:0000259" key="2">
    <source>
        <dbReference type="Pfam" id="PF14833"/>
    </source>
</evidence>
<protein>
    <submittedName>
        <fullName evidence="3">3-hydroxyisobutyrate dehydrogenase</fullName>
    </submittedName>
</protein>
<evidence type="ECO:0000313" key="3">
    <source>
        <dbReference type="EMBL" id="TDT30935.1"/>
    </source>
</evidence>
<dbReference type="SUPFAM" id="SSF48179">
    <property type="entry name" value="6-phosphogluconate dehydrogenase C-terminal domain-like"/>
    <property type="match status" value="1"/>
</dbReference>
<dbReference type="EMBL" id="SOAW01000002">
    <property type="protein sequence ID" value="TDT30935.1"/>
    <property type="molecule type" value="Genomic_DNA"/>
</dbReference>
<sequence length="375" mass="39378">MLERDVAARAASGEVLLAEIDAEPAGTVTLLRPGTPQSRLAVDSEGAGWKEWVPTPSSVSAGSAALGERTRSDISRKEATAMGNPAEHEVAVLGLGVMGGGFAHNLARAGLDTVGWNRSTPTAERRAWLGITISPDVADAAAARVVLTMLPDADTTIAVLEQVVDQLPEQAIVAQMGTIGVDGTHRLADFLSGSRPDVRFVDAPASGTRQPAEQGTVTVLASGPDAARNDPTLTRAFDAVGSRTVWLGEAGTGTRMKLVINSWLIATMEGIAETAVLADQLGFSPEEVWDVLDGGPLASPYIEGKLRKLQTGDYSTEMAMRWGAKDAQLAADAAPGLRLPALDAAREQWQHAAQADPEADIASVYTFLRADRNGR</sequence>
<reference evidence="3 4" key="1">
    <citation type="submission" date="2019-03" db="EMBL/GenBank/DDBJ databases">
        <title>Genomic Encyclopedia of Archaeal and Bacterial Type Strains, Phase II (KMG-II): from individual species to whole genera.</title>
        <authorList>
            <person name="Goeker M."/>
        </authorList>
    </citation>
    <scope>NUCLEOTIDE SEQUENCE [LARGE SCALE GENOMIC DNA]</scope>
    <source>
        <strain evidence="3 4">DSM 24323</strain>
    </source>
</reference>
<proteinExistence type="predicted"/>
<dbReference type="InterPro" id="IPR013328">
    <property type="entry name" value="6PGD_dom2"/>
</dbReference>
<dbReference type="AlphaFoldDB" id="A0A4R7J1P6"/>
<dbReference type="PANTHER" id="PTHR43580">
    <property type="entry name" value="OXIDOREDUCTASE GLYR1-RELATED"/>
    <property type="match status" value="1"/>
</dbReference>
<feature type="domain" description="3-hydroxyisobutyrate dehydrogenase-like NAD-binding" evidence="2">
    <location>
        <begin position="251"/>
        <end position="366"/>
    </location>
</feature>
<feature type="domain" description="6-phosphogluconate dehydrogenase NADP-binding" evidence="1">
    <location>
        <begin position="90"/>
        <end position="248"/>
    </location>
</feature>
<dbReference type="Pfam" id="PF03446">
    <property type="entry name" value="NAD_binding_2"/>
    <property type="match status" value="1"/>
</dbReference>
<dbReference type="RefSeq" id="WP_208292931.1">
    <property type="nucleotide sequence ID" value="NZ_SOAW01000002.1"/>
</dbReference>
<dbReference type="GO" id="GO:0051287">
    <property type="term" value="F:NAD binding"/>
    <property type="evidence" value="ECO:0007669"/>
    <property type="project" value="InterPro"/>
</dbReference>
<evidence type="ECO:0000259" key="1">
    <source>
        <dbReference type="Pfam" id="PF03446"/>
    </source>
</evidence>
<gene>
    <name evidence="3" type="ORF">CLV29_2343</name>
</gene>
<dbReference type="InterPro" id="IPR006115">
    <property type="entry name" value="6PGDH_NADP-bd"/>
</dbReference>
<keyword evidence="4" id="KW-1185">Reference proteome</keyword>
<dbReference type="SUPFAM" id="SSF51735">
    <property type="entry name" value="NAD(P)-binding Rossmann-fold domains"/>
    <property type="match status" value="1"/>
</dbReference>
<dbReference type="Proteomes" id="UP000295371">
    <property type="component" value="Unassembled WGS sequence"/>
</dbReference>
<dbReference type="InterPro" id="IPR051265">
    <property type="entry name" value="HIBADH-related_NP60_sf"/>
</dbReference>
<dbReference type="Gene3D" id="1.10.1040.10">
    <property type="entry name" value="N-(1-d-carboxylethyl)-l-norvaline Dehydrogenase, domain 2"/>
    <property type="match status" value="1"/>
</dbReference>
<dbReference type="GO" id="GO:0050661">
    <property type="term" value="F:NADP binding"/>
    <property type="evidence" value="ECO:0007669"/>
    <property type="project" value="InterPro"/>
</dbReference>
<dbReference type="Pfam" id="PF14833">
    <property type="entry name" value="NAD_binding_11"/>
    <property type="match status" value="1"/>
</dbReference>
<dbReference type="InterPro" id="IPR029154">
    <property type="entry name" value="HIBADH-like_NADP-bd"/>
</dbReference>
<comment type="caution">
    <text evidence="3">The sequence shown here is derived from an EMBL/GenBank/DDBJ whole genome shotgun (WGS) entry which is preliminary data.</text>
</comment>
<evidence type="ECO:0000313" key="4">
    <source>
        <dbReference type="Proteomes" id="UP000295371"/>
    </source>
</evidence>
<organism evidence="3 4">
    <name type="scientific">Naumannella halotolerans</name>
    <dbReference type="NCBI Taxonomy" id="993414"/>
    <lineage>
        <taxon>Bacteria</taxon>
        <taxon>Bacillati</taxon>
        <taxon>Actinomycetota</taxon>
        <taxon>Actinomycetes</taxon>
        <taxon>Propionibacteriales</taxon>
        <taxon>Propionibacteriaceae</taxon>
        <taxon>Naumannella</taxon>
    </lineage>
</organism>
<name>A0A4R7J1P6_9ACTN</name>